<dbReference type="GO" id="GO:0006508">
    <property type="term" value="P:proteolysis"/>
    <property type="evidence" value="ECO:0007669"/>
    <property type="project" value="TreeGrafter"/>
</dbReference>
<comment type="similarity">
    <text evidence="2">Belongs to the peptidase M24B family.</text>
</comment>
<dbReference type="Gene3D" id="3.90.230.10">
    <property type="entry name" value="Creatinase/methionine aminopeptidase superfamily"/>
    <property type="match status" value="1"/>
</dbReference>
<feature type="domain" description="Aminopeptidase P N-terminal" evidence="6">
    <location>
        <begin position="1"/>
        <end position="127"/>
    </location>
</feature>
<keyword evidence="3" id="KW-0479">Metal-binding</keyword>
<dbReference type="InterPro" id="IPR036005">
    <property type="entry name" value="Creatinase/aminopeptidase-like"/>
</dbReference>
<evidence type="ECO:0000256" key="5">
    <source>
        <dbReference type="ARBA" id="ARBA00023211"/>
    </source>
</evidence>
<dbReference type="GO" id="GO:0030145">
    <property type="term" value="F:manganese ion binding"/>
    <property type="evidence" value="ECO:0007669"/>
    <property type="project" value="InterPro"/>
</dbReference>
<gene>
    <name evidence="7" type="ORF">MNB_SUP05-12-232</name>
</gene>
<dbReference type="Pfam" id="PF00557">
    <property type="entry name" value="Peptidase_M24"/>
    <property type="match status" value="1"/>
</dbReference>
<keyword evidence="7" id="KW-0645">Protease</keyword>
<dbReference type="AlphaFoldDB" id="A0A1W1DNG6"/>
<dbReference type="SMART" id="SM01011">
    <property type="entry name" value="AMP_N"/>
    <property type="match status" value="1"/>
</dbReference>
<keyword evidence="5" id="KW-0464">Manganese</keyword>
<evidence type="ECO:0000256" key="2">
    <source>
        <dbReference type="ARBA" id="ARBA00008766"/>
    </source>
</evidence>
<dbReference type="InterPro" id="IPR029149">
    <property type="entry name" value="Creatin/AminoP/Spt16_N"/>
</dbReference>
<proteinExistence type="inferred from homology"/>
<evidence type="ECO:0000259" key="6">
    <source>
        <dbReference type="SMART" id="SM01011"/>
    </source>
</evidence>
<keyword evidence="4 7" id="KW-0378">Hydrolase</keyword>
<dbReference type="InterPro" id="IPR001131">
    <property type="entry name" value="Peptidase_M24B_aminopep-P_CS"/>
</dbReference>
<dbReference type="PANTHER" id="PTHR43226:SF4">
    <property type="entry name" value="XAA-PRO AMINOPEPTIDASE 3"/>
    <property type="match status" value="1"/>
</dbReference>
<dbReference type="PANTHER" id="PTHR43226">
    <property type="entry name" value="XAA-PRO AMINOPEPTIDASE 3"/>
    <property type="match status" value="1"/>
</dbReference>
<dbReference type="EC" id="3.4.11.9" evidence="7"/>
<sequence>MIHQNRRKELLSQLDDGALVIISTNPEQLRNGDVHYPFRPHSDFWYLTGFTEPQAVAVFSKDTYTIFLRDKDPAREIWDGKRLGVSDAPQALKADKAYSIDELKTQLPKLIADATTLYYDFKPCTLDDEIIQHLAKTQYQSLATYAHEMRLIKDAGEIELMQKAADISVNAHQLAMQQTHADLLEFEVASVFDAEFRKNNAEHAYTPIVAGGENACVLHYIENNKVLNDGDLLLIDAGCEVEGYASDITRTFPVNGTFSKAQRQIYQIVLDAQLAAIESIKPGVMVVKPHQIATHVIQQGLIDLGILQADGDLSQFYMHGTGHYLGLDVHDVGAYQKNDQHRQYETGMVTTVEPGIYIRKDDKINPIYWGIGIRIEDDVLITNNGNTVLTGALVKEIDDIESLMREK</sequence>
<comment type="cofactor">
    <cofactor evidence="1">
        <name>Mn(2+)</name>
        <dbReference type="ChEBI" id="CHEBI:29035"/>
    </cofactor>
</comment>
<accession>A0A1W1DNG6</accession>
<reference evidence="7" key="1">
    <citation type="submission" date="2016-10" db="EMBL/GenBank/DDBJ databases">
        <authorList>
            <person name="de Groot N.N."/>
        </authorList>
    </citation>
    <scope>NUCLEOTIDE SEQUENCE</scope>
</reference>
<dbReference type="EMBL" id="FPHT01000313">
    <property type="protein sequence ID" value="SFV83060.1"/>
    <property type="molecule type" value="Genomic_DNA"/>
</dbReference>
<protein>
    <submittedName>
        <fullName evidence="7">Xaa-Pro aminopeptidase</fullName>
        <ecNumber evidence="7">3.4.11.9</ecNumber>
    </submittedName>
</protein>
<name>A0A1W1DNG6_9ZZZZ</name>
<dbReference type="SUPFAM" id="SSF53092">
    <property type="entry name" value="Creatinase/prolidase N-terminal domain"/>
    <property type="match status" value="1"/>
</dbReference>
<evidence type="ECO:0000256" key="1">
    <source>
        <dbReference type="ARBA" id="ARBA00001936"/>
    </source>
</evidence>
<dbReference type="Pfam" id="PF05195">
    <property type="entry name" value="AMP_N"/>
    <property type="match status" value="1"/>
</dbReference>
<dbReference type="SUPFAM" id="SSF55920">
    <property type="entry name" value="Creatinase/aminopeptidase"/>
    <property type="match status" value="1"/>
</dbReference>
<dbReference type="GO" id="GO:0005829">
    <property type="term" value="C:cytosol"/>
    <property type="evidence" value="ECO:0007669"/>
    <property type="project" value="TreeGrafter"/>
</dbReference>
<dbReference type="InterPro" id="IPR007865">
    <property type="entry name" value="Aminopep_P_N"/>
</dbReference>
<dbReference type="Gene3D" id="3.40.350.10">
    <property type="entry name" value="Creatinase/prolidase N-terminal domain"/>
    <property type="match status" value="1"/>
</dbReference>
<evidence type="ECO:0000313" key="7">
    <source>
        <dbReference type="EMBL" id="SFV83060.1"/>
    </source>
</evidence>
<dbReference type="InterPro" id="IPR052433">
    <property type="entry name" value="X-Pro_dipept-like"/>
</dbReference>
<dbReference type="PROSITE" id="PS00491">
    <property type="entry name" value="PROLINE_PEPTIDASE"/>
    <property type="match status" value="1"/>
</dbReference>
<dbReference type="GO" id="GO:0070006">
    <property type="term" value="F:metalloaminopeptidase activity"/>
    <property type="evidence" value="ECO:0007669"/>
    <property type="project" value="InterPro"/>
</dbReference>
<evidence type="ECO:0000256" key="3">
    <source>
        <dbReference type="ARBA" id="ARBA00022723"/>
    </source>
</evidence>
<organism evidence="7">
    <name type="scientific">hydrothermal vent metagenome</name>
    <dbReference type="NCBI Taxonomy" id="652676"/>
    <lineage>
        <taxon>unclassified sequences</taxon>
        <taxon>metagenomes</taxon>
        <taxon>ecological metagenomes</taxon>
    </lineage>
</organism>
<dbReference type="CDD" id="cd01087">
    <property type="entry name" value="Prolidase"/>
    <property type="match status" value="1"/>
</dbReference>
<evidence type="ECO:0000256" key="4">
    <source>
        <dbReference type="ARBA" id="ARBA00022801"/>
    </source>
</evidence>
<keyword evidence="7" id="KW-0031">Aminopeptidase</keyword>
<dbReference type="InterPro" id="IPR000994">
    <property type="entry name" value="Pept_M24"/>
</dbReference>